<dbReference type="PANTHER" id="PTHR46766">
    <property type="entry name" value="GLUTAMINE-RICH PROTEIN 2"/>
    <property type="match status" value="1"/>
</dbReference>
<evidence type="ECO:0000313" key="4">
    <source>
        <dbReference type="EMBL" id="MBS9532797.1"/>
    </source>
</evidence>
<reference evidence="4 5" key="1">
    <citation type="submission" date="2021-05" db="EMBL/GenBank/DDBJ databases">
        <title>Mycobacterium acidophilum sp. nov., an extremely acid-tolerant member of the genus Mycobacterium.</title>
        <authorList>
            <person name="Xia J."/>
        </authorList>
    </citation>
    <scope>NUCLEOTIDE SEQUENCE [LARGE SCALE GENOMIC DNA]</scope>
    <source>
        <strain evidence="4 5">M1</strain>
    </source>
</reference>
<name>A0ABS5RFM4_9MYCO</name>
<feature type="compositionally biased region" description="Low complexity" evidence="2">
    <location>
        <begin position="366"/>
        <end position="380"/>
    </location>
</feature>
<evidence type="ECO:0000256" key="1">
    <source>
        <dbReference type="ARBA" id="ARBA00010652"/>
    </source>
</evidence>
<proteinExistence type="inferred from homology"/>
<accession>A0ABS5RFM4</accession>
<organism evidence="4 5">
    <name type="scientific">Mycolicibacter acidiphilus</name>
    <dbReference type="NCBI Taxonomy" id="2835306"/>
    <lineage>
        <taxon>Bacteria</taxon>
        <taxon>Bacillati</taxon>
        <taxon>Actinomycetota</taxon>
        <taxon>Actinomycetes</taxon>
        <taxon>Mycobacteriales</taxon>
        <taxon>Mycobacteriaceae</taxon>
        <taxon>Mycolicibacter</taxon>
    </lineage>
</organism>
<feature type="region of interest" description="Disordered" evidence="2">
    <location>
        <begin position="228"/>
        <end position="254"/>
    </location>
</feature>
<evidence type="ECO:0000313" key="5">
    <source>
        <dbReference type="Proteomes" id="UP001519535"/>
    </source>
</evidence>
<evidence type="ECO:0000256" key="2">
    <source>
        <dbReference type="SAM" id="MobiDB-lite"/>
    </source>
</evidence>
<dbReference type="Proteomes" id="UP001519535">
    <property type="component" value="Unassembled WGS sequence"/>
</dbReference>
<comment type="caution">
    <text evidence="4">The sequence shown here is derived from an EMBL/GenBank/DDBJ whole genome shotgun (WGS) entry which is preliminary data.</text>
</comment>
<dbReference type="PANTHER" id="PTHR46766:SF1">
    <property type="entry name" value="GLUTAMINE-RICH PROTEIN 2"/>
    <property type="match status" value="1"/>
</dbReference>
<comment type="similarity">
    <text evidence="1">Belongs to the mycobacterial PPE family.</text>
</comment>
<feature type="compositionally biased region" description="Gly residues" evidence="2">
    <location>
        <begin position="381"/>
        <end position="393"/>
    </location>
</feature>
<dbReference type="InterPro" id="IPR000030">
    <property type="entry name" value="PPE_dom"/>
</dbReference>
<dbReference type="Gene3D" id="1.20.1260.20">
    <property type="entry name" value="PPE superfamily"/>
    <property type="match status" value="1"/>
</dbReference>
<feature type="compositionally biased region" description="Polar residues" evidence="2">
    <location>
        <begin position="238"/>
        <end position="252"/>
    </location>
</feature>
<dbReference type="InterPro" id="IPR038332">
    <property type="entry name" value="PPE_sf"/>
</dbReference>
<dbReference type="EMBL" id="JAHCLR010000005">
    <property type="protein sequence ID" value="MBS9532797.1"/>
    <property type="molecule type" value="Genomic_DNA"/>
</dbReference>
<dbReference type="Pfam" id="PF00823">
    <property type="entry name" value="PPE"/>
    <property type="match status" value="1"/>
</dbReference>
<keyword evidence="5" id="KW-1185">Reference proteome</keyword>
<evidence type="ECO:0000259" key="3">
    <source>
        <dbReference type="Pfam" id="PF00823"/>
    </source>
</evidence>
<feature type="domain" description="PPE" evidence="3">
    <location>
        <begin position="1"/>
        <end position="154"/>
    </location>
</feature>
<feature type="region of interest" description="Disordered" evidence="2">
    <location>
        <begin position="362"/>
        <end position="431"/>
    </location>
</feature>
<sequence>MPPELNTFRLQAGAGEGPMLQAAAGWEALALAMTTQAMELGAALASLAAAWQGTANERAVTATMPMVVWLEMLALQAQKRAIQAAAQAASYATAFATTPQLPEIFQNQITHAVLEATNFLGCNIPPIGVNEMDYARMWALAAAVMDGYEVESQANVLFEPIMPMQPIVIPGVGESAIAAAAGRAAAGAPGVAMRNFAFAQASVQSTIESVAMNAGRMAAMGDIAATRAEGAASKERNLNTTVHQNSGQSERGPQQMMQNPMQMVSQMGSQLASAPQQMSQMVQSPMQQLTQPFQQATSMFTQMGGSHGQQMGFMGTSPLSNHPLTGGSGMSTGAGLVRAASLPGAGGSAPRTALLAKILETPTPPQGAAAGPTMTTTSAPVGGGSGGGAGGGAPVNAGQRKKKSAEVENKEALATPILLLQDLGDDDADDW</sequence>
<protein>
    <submittedName>
        <fullName evidence="4">PPE family protein</fullName>
    </submittedName>
</protein>
<gene>
    <name evidence="4" type="ORF">KIH27_04245</name>
</gene>
<dbReference type="SUPFAM" id="SSF140459">
    <property type="entry name" value="PE/PPE dimer-like"/>
    <property type="match status" value="1"/>
</dbReference>